<organism evidence="13">
    <name type="scientific">candidate division WOR-3 bacterium</name>
    <dbReference type="NCBI Taxonomy" id="2052148"/>
    <lineage>
        <taxon>Bacteria</taxon>
        <taxon>Bacteria division WOR-3</taxon>
    </lineage>
</organism>
<evidence type="ECO:0000256" key="1">
    <source>
        <dbReference type="ARBA" id="ARBA00007316"/>
    </source>
</evidence>
<proteinExistence type="inferred from homology"/>
<accession>A0A7V3RGV3</accession>
<keyword evidence="7" id="KW-0829">Tyrosine-protein kinase</keyword>
<evidence type="ECO:0000259" key="12">
    <source>
        <dbReference type="Pfam" id="PF13807"/>
    </source>
</evidence>
<dbReference type="PANTHER" id="PTHR32309:SF13">
    <property type="entry name" value="FERRIC ENTEROBACTIN TRANSPORT PROTEIN FEPE"/>
    <property type="match status" value="1"/>
</dbReference>
<feature type="domain" description="Tyrosine-protein kinase G-rich" evidence="12">
    <location>
        <begin position="462"/>
        <end position="535"/>
    </location>
</feature>
<name>A0A7V3RGV3_UNCW3</name>
<dbReference type="InterPro" id="IPR050445">
    <property type="entry name" value="Bact_polysacc_biosynth/exp"/>
</dbReference>
<dbReference type="InterPro" id="IPR005702">
    <property type="entry name" value="Wzc-like_C"/>
</dbReference>
<evidence type="ECO:0000256" key="10">
    <source>
        <dbReference type="SAM" id="Phobius"/>
    </source>
</evidence>
<keyword evidence="10" id="KW-0812">Transmembrane</keyword>
<evidence type="ECO:0000256" key="6">
    <source>
        <dbReference type="ARBA" id="ARBA00022840"/>
    </source>
</evidence>
<evidence type="ECO:0000256" key="7">
    <source>
        <dbReference type="ARBA" id="ARBA00023137"/>
    </source>
</evidence>
<feature type="transmembrane region" description="Helical" evidence="10">
    <location>
        <begin position="514"/>
        <end position="536"/>
    </location>
</feature>
<dbReference type="EC" id="2.7.10.2" evidence="2"/>
<dbReference type="PANTHER" id="PTHR32309">
    <property type="entry name" value="TYROSINE-PROTEIN KINASE"/>
    <property type="match status" value="1"/>
</dbReference>
<evidence type="ECO:0000256" key="9">
    <source>
        <dbReference type="SAM" id="Coils"/>
    </source>
</evidence>
<reference evidence="13" key="1">
    <citation type="journal article" date="2020" name="mSystems">
        <title>Genome- and Community-Level Interaction Insights into Carbon Utilization and Element Cycling Functions of Hydrothermarchaeota in Hydrothermal Sediment.</title>
        <authorList>
            <person name="Zhou Z."/>
            <person name="Liu Y."/>
            <person name="Xu W."/>
            <person name="Pan J."/>
            <person name="Luo Z.H."/>
            <person name="Li M."/>
        </authorList>
    </citation>
    <scope>NUCLEOTIDE SEQUENCE [LARGE SCALE GENOMIC DNA]</scope>
    <source>
        <strain evidence="13">SpSt-961</strain>
    </source>
</reference>
<evidence type="ECO:0000256" key="3">
    <source>
        <dbReference type="ARBA" id="ARBA00022679"/>
    </source>
</evidence>
<keyword evidence="10" id="KW-0472">Membrane</keyword>
<keyword evidence="3 13" id="KW-0808">Transferase</keyword>
<dbReference type="EMBL" id="DTOZ01000074">
    <property type="protein sequence ID" value="HGE77940.1"/>
    <property type="molecule type" value="Genomic_DNA"/>
</dbReference>
<evidence type="ECO:0000313" key="13">
    <source>
        <dbReference type="EMBL" id="HGE77940.1"/>
    </source>
</evidence>
<dbReference type="CDD" id="cd05387">
    <property type="entry name" value="BY-kinase"/>
    <property type="match status" value="1"/>
</dbReference>
<keyword evidence="10" id="KW-1133">Transmembrane helix</keyword>
<evidence type="ECO:0000259" key="11">
    <source>
        <dbReference type="Pfam" id="PF13614"/>
    </source>
</evidence>
<keyword evidence="9" id="KW-0175">Coiled coil</keyword>
<feature type="coiled-coil region" evidence="9">
    <location>
        <begin position="289"/>
        <end position="353"/>
    </location>
</feature>
<dbReference type="InterPro" id="IPR025669">
    <property type="entry name" value="AAA_dom"/>
</dbReference>
<evidence type="ECO:0000256" key="4">
    <source>
        <dbReference type="ARBA" id="ARBA00022741"/>
    </source>
</evidence>
<sequence length="847" mass="96934">MNNNEIQEYILEEEKPLNLQDLWFKFLRRRRLFFIFAIPTFAAILIFRLSKPYTPIYLSSFDIGVAENRTVEGFFSGISETPTVQIGTVTQRIIANLLSVKIAEKVVDTLNLYTFIKEENSMQPVVHLRSDFEHPIGPYTLKILEDGFALKINGDVIQKGFGEYLDLGPLEFTLNKEPQLLSGKNYTITFYPRGRMALALKNSISVKVLEADKVERAGDRSGVPISGEGVTKKIVSAKTIFPGMNIIGILRIELYWGNRQQALNIAKALSEILVKENIQEKSLQYIQSRKFIESQLAFYQERLNNLEEQIKSFKEIKKIADIKASTQALINQVSTLESRKNQLEIEEKILEDINKCLLSDTLNSDVPLNIATTMISDQGIQQLYTQLIQTNAELKGVLKEYSTRHPKYEEIKAKYEGYKEQLKDEIAKRVSTIKIDIEGVTNQIKSLQVKLENIPADEINLARLERDRETAEKLYTFFSEKLEETRVQEAGVTADIKIVNPPFVSNNPVNPRRVLLTFFLSIFFAVLVGIAVVFIAEYFDNTVKEPDLLKDKLKLPIYATIPAIVDREGVKIKSGLNFEYIKNLLLSILGFRNFQHRSSNLKIVEDRTGAEFEAFRKLSVHLEFAHPEKEYKVLYITSSGPEEGKTFVALNLGYVFATKGKKVLLIDTDFRKKRGTITHITKRRKESGLFDVLKDEANFEDVVLQFSKIKNEGNDQIPQKSVDEVSSLFLLPLGNVPANPFIFLESEKMRHLLQNLKNRYDYILIDGLPVLLFADATYLAKYCDGVLLTVMYNKTDFKELENSKEILSSARADIIGLVINGIPPRSGSYYYHYYYKYYSKYYKEGRG</sequence>
<dbReference type="Pfam" id="PF13614">
    <property type="entry name" value="AAA_31"/>
    <property type="match status" value="1"/>
</dbReference>
<comment type="caution">
    <text evidence="13">The sequence shown here is derived from an EMBL/GenBank/DDBJ whole genome shotgun (WGS) entry which is preliminary data.</text>
</comment>
<dbReference type="InterPro" id="IPR027417">
    <property type="entry name" value="P-loop_NTPase"/>
</dbReference>
<comment type="similarity">
    <text evidence="1">Belongs to the CpsD/CapB family.</text>
</comment>
<keyword evidence="5 13" id="KW-0418">Kinase</keyword>
<feature type="transmembrane region" description="Helical" evidence="10">
    <location>
        <begin position="32"/>
        <end position="50"/>
    </location>
</feature>
<evidence type="ECO:0000256" key="5">
    <source>
        <dbReference type="ARBA" id="ARBA00022777"/>
    </source>
</evidence>
<dbReference type="Gene3D" id="3.40.50.300">
    <property type="entry name" value="P-loop containing nucleotide triphosphate hydrolases"/>
    <property type="match status" value="1"/>
</dbReference>
<dbReference type="AlphaFoldDB" id="A0A7V3RGV3"/>
<dbReference type="Pfam" id="PF13807">
    <property type="entry name" value="GNVR"/>
    <property type="match status" value="1"/>
</dbReference>
<protein>
    <recommendedName>
        <fullName evidence="2">non-specific protein-tyrosine kinase</fullName>
        <ecNumber evidence="2">2.7.10.2</ecNumber>
    </recommendedName>
</protein>
<gene>
    <name evidence="13" type="ORF">ENX68_02925</name>
</gene>
<dbReference type="GO" id="GO:0005886">
    <property type="term" value="C:plasma membrane"/>
    <property type="evidence" value="ECO:0007669"/>
    <property type="project" value="TreeGrafter"/>
</dbReference>
<dbReference type="GO" id="GO:0004715">
    <property type="term" value="F:non-membrane spanning protein tyrosine kinase activity"/>
    <property type="evidence" value="ECO:0007669"/>
    <property type="project" value="UniProtKB-EC"/>
</dbReference>
<keyword evidence="6" id="KW-0067">ATP-binding</keyword>
<keyword evidence="4" id="KW-0547">Nucleotide-binding</keyword>
<feature type="domain" description="AAA" evidence="11">
    <location>
        <begin position="644"/>
        <end position="788"/>
    </location>
</feature>
<dbReference type="GO" id="GO:0005524">
    <property type="term" value="F:ATP binding"/>
    <property type="evidence" value="ECO:0007669"/>
    <property type="project" value="UniProtKB-KW"/>
</dbReference>
<evidence type="ECO:0000256" key="2">
    <source>
        <dbReference type="ARBA" id="ARBA00011903"/>
    </source>
</evidence>
<dbReference type="NCBIfam" id="TIGR01007">
    <property type="entry name" value="eps_fam"/>
    <property type="match status" value="1"/>
</dbReference>
<evidence type="ECO:0000256" key="8">
    <source>
        <dbReference type="ARBA" id="ARBA00051245"/>
    </source>
</evidence>
<dbReference type="InterPro" id="IPR032807">
    <property type="entry name" value="GNVR"/>
</dbReference>
<comment type="catalytic activity">
    <reaction evidence="8">
        <text>L-tyrosyl-[protein] + ATP = O-phospho-L-tyrosyl-[protein] + ADP + H(+)</text>
        <dbReference type="Rhea" id="RHEA:10596"/>
        <dbReference type="Rhea" id="RHEA-COMP:10136"/>
        <dbReference type="Rhea" id="RHEA-COMP:20101"/>
        <dbReference type="ChEBI" id="CHEBI:15378"/>
        <dbReference type="ChEBI" id="CHEBI:30616"/>
        <dbReference type="ChEBI" id="CHEBI:46858"/>
        <dbReference type="ChEBI" id="CHEBI:61978"/>
        <dbReference type="ChEBI" id="CHEBI:456216"/>
        <dbReference type="EC" id="2.7.10.2"/>
    </reaction>
</comment>
<dbReference type="SUPFAM" id="SSF52540">
    <property type="entry name" value="P-loop containing nucleoside triphosphate hydrolases"/>
    <property type="match status" value="1"/>
</dbReference>